<proteinExistence type="inferred from homology"/>
<protein>
    <submittedName>
        <fullName evidence="6">Beta-glucosidase</fullName>
        <ecNumber evidence="6">3.2.1.21</ecNumber>
    </submittedName>
</protein>
<evidence type="ECO:0000256" key="4">
    <source>
        <dbReference type="RuleBase" id="RU003690"/>
    </source>
</evidence>
<dbReference type="STRING" id="145388.A0A0D2KQR5"/>
<sequence>MVETRSASKSLSQRRREDGEAKEQVWHRGVAISMWQNSGDEHSQWTAFIRSRFPFKALPFGFNRYSGSHSVNESCPNTWDRYEEDFNLAKEAGCNAFRLSIEWARIEPRRGYIDLEAVARYNAMLDSLERLGLEPNASLHHFTHPQWFEDLGGWEVEANIPIFVDWCIQAVELFGNRIHFWATFNEPT</sequence>
<dbReference type="GeneID" id="25727126"/>
<name>A0A0D2KQR5_9CHLO</name>
<evidence type="ECO:0000256" key="1">
    <source>
        <dbReference type="ARBA" id="ARBA00010838"/>
    </source>
</evidence>
<dbReference type="GO" id="GO:0008422">
    <property type="term" value="F:beta-glucosidase activity"/>
    <property type="evidence" value="ECO:0007669"/>
    <property type="project" value="UniProtKB-EC"/>
</dbReference>
<evidence type="ECO:0000313" key="7">
    <source>
        <dbReference type="Proteomes" id="UP000054498"/>
    </source>
</evidence>
<organism evidence="6 7">
    <name type="scientific">Monoraphidium neglectum</name>
    <dbReference type="NCBI Taxonomy" id="145388"/>
    <lineage>
        <taxon>Eukaryota</taxon>
        <taxon>Viridiplantae</taxon>
        <taxon>Chlorophyta</taxon>
        <taxon>core chlorophytes</taxon>
        <taxon>Chlorophyceae</taxon>
        <taxon>CS clade</taxon>
        <taxon>Sphaeropleales</taxon>
        <taxon>Selenastraceae</taxon>
        <taxon>Monoraphidium</taxon>
    </lineage>
</organism>
<dbReference type="Proteomes" id="UP000054498">
    <property type="component" value="Unassembled WGS sequence"/>
</dbReference>
<dbReference type="OrthoDB" id="65569at2759"/>
<dbReference type="InterPro" id="IPR017853">
    <property type="entry name" value="GH"/>
</dbReference>
<evidence type="ECO:0000256" key="5">
    <source>
        <dbReference type="SAM" id="MobiDB-lite"/>
    </source>
</evidence>
<dbReference type="PANTHER" id="PTHR10353">
    <property type="entry name" value="GLYCOSYL HYDROLASE"/>
    <property type="match status" value="1"/>
</dbReference>
<evidence type="ECO:0000256" key="2">
    <source>
        <dbReference type="ARBA" id="ARBA00022801"/>
    </source>
</evidence>
<evidence type="ECO:0000256" key="3">
    <source>
        <dbReference type="ARBA" id="ARBA00023295"/>
    </source>
</evidence>
<dbReference type="EC" id="3.2.1.21" evidence="6"/>
<dbReference type="RefSeq" id="XP_013896973.1">
    <property type="nucleotide sequence ID" value="XM_014041519.1"/>
</dbReference>
<feature type="region of interest" description="Disordered" evidence="5">
    <location>
        <begin position="1"/>
        <end position="22"/>
    </location>
</feature>
<keyword evidence="7" id="KW-1185">Reference proteome</keyword>
<keyword evidence="3 6" id="KW-0326">Glycosidase</keyword>
<dbReference type="KEGG" id="mng:MNEG_10007"/>
<accession>A0A0D2KQR5</accession>
<dbReference type="AlphaFoldDB" id="A0A0D2KQR5"/>
<dbReference type="GO" id="GO:0005975">
    <property type="term" value="P:carbohydrate metabolic process"/>
    <property type="evidence" value="ECO:0007669"/>
    <property type="project" value="InterPro"/>
</dbReference>
<reference evidence="6 7" key="1">
    <citation type="journal article" date="2013" name="BMC Genomics">
        <title>Reconstruction of the lipid metabolism for the microalga Monoraphidium neglectum from its genome sequence reveals characteristics suitable for biofuel production.</title>
        <authorList>
            <person name="Bogen C."/>
            <person name="Al-Dilaimi A."/>
            <person name="Albersmeier A."/>
            <person name="Wichmann J."/>
            <person name="Grundmann M."/>
            <person name="Rupp O."/>
            <person name="Lauersen K.J."/>
            <person name="Blifernez-Klassen O."/>
            <person name="Kalinowski J."/>
            <person name="Goesmann A."/>
            <person name="Mussgnug J.H."/>
            <person name="Kruse O."/>
        </authorList>
    </citation>
    <scope>NUCLEOTIDE SEQUENCE [LARGE SCALE GENOMIC DNA]</scope>
    <source>
        <strain evidence="6 7">SAG 48.87</strain>
    </source>
</reference>
<dbReference type="SUPFAM" id="SSF51445">
    <property type="entry name" value="(Trans)glycosidases"/>
    <property type="match status" value="1"/>
</dbReference>
<dbReference type="InterPro" id="IPR001360">
    <property type="entry name" value="Glyco_hydro_1"/>
</dbReference>
<dbReference type="Pfam" id="PF00232">
    <property type="entry name" value="Glyco_hydro_1"/>
    <property type="match status" value="1"/>
</dbReference>
<keyword evidence="2 6" id="KW-0378">Hydrolase</keyword>
<dbReference type="EMBL" id="KK102364">
    <property type="protein sequence ID" value="KIY97953.1"/>
    <property type="molecule type" value="Genomic_DNA"/>
</dbReference>
<feature type="compositionally biased region" description="Polar residues" evidence="5">
    <location>
        <begin position="1"/>
        <end position="11"/>
    </location>
</feature>
<dbReference type="PANTHER" id="PTHR10353:SF36">
    <property type="entry name" value="LP05116P"/>
    <property type="match status" value="1"/>
</dbReference>
<gene>
    <name evidence="6" type="ORF">MNEG_10007</name>
</gene>
<dbReference type="Gene3D" id="3.20.20.80">
    <property type="entry name" value="Glycosidases"/>
    <property type="match status" value="1"/>
</dbReference>
<comment type="similarity">
    <text evidence="1 4">Belongs to the glycosyl hydrolase 1 family.</text>
</comment>
<evidence type="ECO:0000313" key="6">
    <source>
        <dbReference type="EMBL" id="KIY97953.1"/>
    </source>
</evidence>
<feature type="non-terminal residue" evidence="6">
    <location>
        <position position="188"/>
    </location>
</feature>